<feature type="region of interest" description="Disordered" evidence="1">
    <location>
        <begin position="94"/>
        <end position="120"/>
    </location>
</feature>
<dbReference type="Proteomes" id="UP001138961">
    <property type="component" value="Unassembled WGS sequence"/>
</dbReference>
<keyword evidence="2" id="KW-0812">Transmembrane</keyword>
<feature type="transmembrane region" description="Helical" evidence="2">
    <location>
        <begin position="41"/>
        <end position="62"/>
    </location>
</feature>
<keyword evidence="2" id="KW-1133">Transmembrane helix</keyword>
<dbReference type="NCBIfam" id="NF009316">
    <property type="entry name" value="PRK12674.1-5"/>
    <property type="match status" value="1"/>
</dbReference>
<dbReference type="Pfam" id="PF03334">
    <property type="entry name" value="PhaG_MnhG_YufB"/>
    <property type="match status" value="1"/>
</dbReference>
<accession>A0ABS8BYG2</accession>
<comment type="caution">
    <text evidence="3">The sequence shown here is derived from an EMBL/GenBank/DDBJ whole genome shotgun (WGS) entry which is preliminary data.</text>
</comment>
<feature type="transmembrane region" description="Helical" evidence="2">
    <location>
        <begin position="6"/>
        <end position="29"/>
    </location>
</feature>
<keyword evidence="4" id="KW-1185">Reference proteome</keyword>
<evidence type="ECO:0000256" key="2">
    <source>
        <dbReference type="SAM" id="Phobius"/>
    </source>
</evidence>
<gene>
    <name evidence="3" type="ORF">LGQ03_16100</name>
</gene>
<dbReference type="RefSeq" id="WP_226749229.1">
    <property type="nucleotide sequence ID" value="NZ_JAJATZ010000011.1"/>
</dbReference>
<dbReference type="PANTHER" id="PTHR34703">
    <property type="entry name" value="ANTIPORTER SUBUNIT MNHG2-RELATED"/>
    <property type="match status" value="1"/>
</dbReference>
<dbReference type="PANTHER" id="PTHR34703:SF1">
    <property type="entry name" value="ANTIPORTER SUBUNIT MNHG2-RELATED"/>
    <property type="match status" value="1"/>
</dbReference>
<dbReference type="InterPro" id="IPR005133">
    <property type="entry name" value="PhaG_MnhG_YufB"/>
</dbReference>
<dbReference type="EMBL" id="JAJATZ010000011">
    <property type="protein sequence ID" value="MCB5200760.1"/>
    <property type="molecule type" value="Genomic_DNA"/>
</dbReference>
<evidence type="ECO:0000256" key="1">
    <source>
        <dbReference type="SAM" id="MobiDB-lite"/>
    </source>
</evidence>
<protein>
    <submittedName>
        <fullName evidence="3">Na+/H+ antiporter subunit G</fullName>
    </submittedName>
</protein>
<dbReference type="NCBIfam" id="TIGR01300">
    <property type="entry name" value="CPA3_mnhG_phaG"/>
    <property type="match status" value="1"/>
</dbReference>
<sequence length="120" mass="12736">MIATILDILIVASLAVGALFILVGSFGLLKLDNCMSRLHAPTKASTLGIGSLLVASMLYAFAYGDGSLNEVLIMAFLFVTAPITGNFISKTHLHGRRKHTDVPPPPQDKIWATDAKNTGA</sequence>
<evidence type="ECO:0000313" key="4">
    <source>
        <dbReference type="Proteomes" id="UP001138961"/>
    </source>
</evidence>
<organism evidence="3 4">
    <name type="scientific">Loktanella gaetbuli</name>
    <dbReference type="NCBI Taxonomy" id="2881335"/>
    <lineage>
        <taxon>Bacteria</taxon>
        <taxon>Pseudomonadati</taxon>
        <taxon>Pseudomonadota</taxon>
        <taxon>Alphaproteobacteria</taxon>
        <taxon>Rhodobacterales</taxon>
        <taxon>Roseobacteraceae</taxon>
        <taxon>Loktanella</taxon>
    </lineage>
</organism>
<evidence type="ECO:0000313" key="3">
    <source>
        <dbReference type="EMBL" id="MCB5200760.1"/>
    </source>
</evidence>
<proteinExistence type="predicted"/>
<keyword evidence="2" id="KW-0472">Membrane</keyword>
<name>A0ABS8BYG2_9RHOB</name>
<reference evidence="3" key="1">
    <citation type="submission" date="2021-10" db="EMBL/GenBank/DDBJ databases">
        <title>Loktanella gaetbuli sp. nov., isolated from a tidal flat.</title>
        <authorList>
            <person name="Park S."/>
            <person name="Yoon J.-H."/>
        </authorList>
    </citation>
    <scope>NUCLEOTIDE SEQUENCE</scope>
    <source>
        <strain evidence="3">TSTF-M6</strain>
    </source>
</reference>
<feature type="transmembrane region" description="Helical" evidence="2">
    <location>
        <begin position="68"/>
        <end position="88"/>
    </location>
</feature>